<dbReference type="EMBL" id="JACHMG010000001">
    <property type="protein sequence ID" value="MBB4687313.1"/>
    <property type="molecule type" value="Genomic_DNA"/>
</dbReference>
<dbReference type="GO" id="GO:0003677">
    <property type="term" value="F:DNA binding"/>
    <property type="evidence" value="ECO:0007669"/>
    <property type="project" value="UniProtKB-KW"/>
</dbReference>
<gene>
    <name evidence="3" type="ORF">BJY18_004798</name>
</gene>
<dbReference type="RefSeq" id="WP_184782041.1">
    <property type="nucleotide sequence ID" value="NZ_JACHMG010000001.1"/>
</dbReference>
<dbReference type="Pfam" id="PF01047">
    <property type="entry name" value="MarR"/>
    <property type="match status" value="1"/>
</dbReference>
<dbReference type="AlphaFoldDB" id="A0A840J055"/>
<sequence>MTSSIVDLAHRFRPVVFRLYYLVRRETTQLLTITQGSVLSELVARGPSRMSRLARLEDVRMPSMTDVARRLERLGMVTRRPDPDDGRAVLVEATPEGEQFHAELVAAREAQLRERLLRLDDAERAAIDAALPALTKLIADFHREDPKSGDPETRDPKNPEEELISDER</sequence>
<evidence type="ECO:0000313" key="4">
    <source>
        <dbReference type="Proteomes" id="UP000581769"/>
    </source>
</evidence>
<accession>A0A840J055</accession>
<dbReference type="SUPFAM" id="SSF46785">
    <property type="entry name" value="Winged helix' DNA-binding domain"/>
    <property type="match status" value="1"/>
</dbReference>
<comment type="caution">
    <text evidence="3">The sequence shown here is derived from an EMBL/GenBank/DDBJ whole genome shotgun (WGS) entry which is preliminary data.</text>
</comment>
<dbReference type="Gene3D" id="1.10.10.10">
    <property type="entry name" value="Winged helix-like DNA-binding domain superfamily/Winged helix DNA-binding domain"/>
    <property type="match status" value="1"/>
</dbReference>
<feature type="domain" description="HTH marR-type" evidence="2">
    <location>
        <begin position="1"/>
        <end position="136"/>
    </location>
</feature>
<dbReference type="PANTHER" id="PTHR39515:SF2">
    <property type="entry name" value="HTH-TYPE TRANSCRIPTIONAL REGULATOR RV0880"/>
    <property type="match status" value="1"/>
</dbReference>
<organism evidence="3 4">
    <name type="scientific">Amycolatopsis jiangsuensis</name>
    <dbReference type="NCBI Taxonomy" id="1181879"/>
    <lineage>
        <taxon>Bacteria</taxon>
        <taxon>Bacillati</taxon>
        <taxon>Actinomycetota</taxon>
        <taxon>Actinomycetes</taxon>
        <taxon>Pseudonocardiales</taxon>
        <taxon>Pseudonocardiaceae</taxon>
        <taxon>Amycolatopsis</taxon>
    </lineage>
</organism>
<protein>
    <submittedName>
        <fullName evidence="3">DNA-binding MarR family transcriptional regulator</fullName>
    </submittedName>
</protein>
<dbReference type="PROSITE" id="PS50995">
    <property type="entry name" value="HTH_MARR_2"/>
    <property type="match status" value="1"/>
</dbReference>
<dbReference type="InterPro" id="IPR036390">
    <property type="entry name" value="WH_DNA-bd_sf"/>
</dbReference>
<evidence type="ECO:0000256" key="1">
    <source>
        <dbReference type="SAM" id="MobiDB-lite"/>
    </source>
</evidence>
<name>A0A840J055_9PSEU</name>
<keyword evidence="3" id="KW-0238">DNA-binding</keyword>
<dbReference type="SMART" id="SM00347">
    <property type="entry name" value="HTH_MARR"/>
    <property type="match status" value="1"/>
</dbReference>
<reference evidence="3 4" key="1">
    <citation type="submission" date="2020-08" db="EMBL/GenBank/DDBJ databases">
        <title>Sequencing the genomes of 1000 actinobacteria strains.</title>
        <authorList>
            <person name="Klenk H.-P."/>
        </authorList>
    </citation>
    <scope>NUCLEOTIDE SEQUENCE [LARGE SCALE GENOMIC DNA]</scope>
    <source>
        <strain evidence="3 4">DSM 45859</strain>
    </source>
</reference>
<proteinExistence type="predicted"/>
<dbReference type="InterPro" id="IPR000835">
    <property type="entry name" value="HTH_MarR-typ"/>
</dbReference>
<evidence type="ECO:0000313" key="3">
    <source>
        <dbReference type="EMBL" id="MBB4687313.1"/>
    </source>
</evidence>
<dbReference type="Proteomes" id="UP000581769">
    <property type="component" value="Unassembled WGS sequence"/>
</dbReference>
<dbReference type="InterPro" id="IPR036388">
    <property type="entry name" value="WH-like_DNA-bd_sf"/>
</dbReference>
<dbReference type="GO" id="GO:0003700">
    <property type="term" value="F:DNA-binding transcription factor activity"/>
    <property type="evidence" value="ECO:0007669"/>
    <property type="project" value="InterPro"/>
</dbReference>
<feature type="region of interest" description="Disordered" evidence="1">
    <location>
        <begin position="141"/>
        <end position="168"/>
    </location>
</feature>
<dbReference type="PANTHER" id="PTHR39515">
    <property type="entry name" value="CONSERVED PROTEIN"/>
    <property type="match status" value="1"/>
</dbReference>
<dbReference type="InterPro" id="IPR052526">
    <property type="entry name" value="HTH-type_Bedaq_tolerance"/>
</dbReference>
<keyword evidence="4" id="KW-1185">Reference proteome</keyword>
<evidence type="ECO:0000259" key="2">
    <source>
        <dbReference type="PROSITE" id="PS50995"/>
    </source>
</evidence>